<reference evidence="3" key="1">
    <citation type="submission" date="2014-12" db="EMBL/GenBank/DDBJ databases">
        <title>Insight into the proteome of Arion vulgaris.</title>
        <authorList>
            <person name="Aradska J."/>
            <person name="Bulat T."/>
            <person name="Smidak R."/>
            <person name="Sarate P."/>
            <person name="Gangsoo J."/>
            <person name="Sialana F."/>
            <person name="Bilban M."/>
            <person name="Lubec G."/>
        </authorList>
    </citation>
    <scope>NUCLEOTIDE SEQUENCE</scope>
    <source>
        <tissue evidence="3">Skin</tissue>
    </source>
</reference>
<feature type="non-terminal residue" evidence="3">
    <location>
        <position position="1"/>
    </location>
</feature>
<feature type="chain" id="PRO_5002112327" description="CTNNB1 binding N-teminal domain-containing protein" evidence="2">
    <location>
        <begin position="31"/>
        <end position="139"/>
    </location>
</feature>
<dbReference type="EMBL" id="HACG01049916">
    <property type="protein sequence ID" value="CEK96781.1"/>
    <property type="molecule type" value="Transcribed_RNA"/>
</dbReference>
<gene>
    <name evidence="3" type="primary">ORF213428</name>
</gene>
<feature type="compositionally biased region" description="Polar residues" evidence="1">
    <location>
        <begin position="86"/>
        <end position="139"/>
    </location>
</feature>
<proteinExistence type="predicted"/>
<name>A0A0B7BWM5_9EUPU</name>
<evidence type="ECO:0000256" key="2">
    <source>
        <dbReference type="SAM" id="SignalP"/>
    </source>
</evidence>
<feature type="signal peptide" evidence="2">
    <location>
        <begin position="1"/>
        <end position="30"/>
    </location>
</feature>
<protein>
    <recommendedName>
        <fullName evidence="4">CTNNB1 binding N-teminal domain-containing protein</fullName>
    </recommendedName>
</protein>
<dbReference type="AlphaFoldDB" id="A0A0B7BWM5"/>
<feature type="non-terminal residue" evidence="3">
    <location>
        <position position="139"/>
    </location>
</feature>
<organism evidence="3">
    <name type="scientific">Arion vulgaris</name>
    <dbReference type="NCBI Taxonomy" id="1028688"/>
    <lineage>
        <taxon>Eukaryota</taxon>
        <taxon>Metazoa</taxon>
        <taxon>Spiralia</taxon>
        <taxon>Lophotrochozoa</taxon>
        <taxon>Mollusca</taxon>
        <taxon>Gastropoda</taxon>
        <taxon>Heterobranchia</taxon>
        <taxon>Euthyneura</taxon>
        <taxon>Panpulmonata</taxon>
        <taxon>Eupulmonata</taxon>
        <taxon>Stylommatophora</taxon>
        <taxon>Helicina</taxon>
        <taxon>Arionoidea</taxon>
        <taxon>Arionidae</taxon>
        <taxon>Arion</taxon>
    </lineage>
</organism>
<keyword evidence="2" id="KW-0732">Signal</keyword>
<evidence type="ECO:0008006" key="4">
    <source>
        <dbReference type="Google" id="ProtNLM"/>
    </source>
</evidence>
<accession>A0A0B7BWM5</accession>
<feature type="region of interest" description="Disordered" evidence="1">
    <location>
        <begin position="35"/>
        <end position="139"/>
    </location>
</feature>
<evidence type="ECO:0000256" key="1">
    <source>
        <dbReference type="SAM" id="MobiDB-lite"/>
    </source>
</evidence>
<evidence type="ECO:0000313" key="3">
    <source>
        <dbReference type="EMBL" id="CEK96781.1"/>
    </source>
</evidence>
<sequence>QRWLNRLHLSSIVQNEILVYVLLIFQVMDCGWDTSDDEGGMQIDLDGGKEEQEELNLDRNTATENGRSHDSDSSSNDSDPSHPTKDSVSSRTKQLANKNGINTPSVTDVDQNSNSHDPTLSSEADKNYNSPHSSLNSGK</sequence>